<dbReference type="Gramene" id="OGLUM01G28970.1">
    <property type="protein sequence ID" value="OGLUM01G28970.1"/>
    <property type="gene ID" value="OGLUM01G28970"/>
</dbReference>
<dbReference type="Proteomes" id="UP000026961">
    <property type="component" value="Chromosome 1"/>
</dbReference>
<name>A0A0D9YCM4_9ORYZ</name>
<reference evidence="1" key="1">
    <citation type="submission" date="2013-08" db="EMBL/GenBank/DDBJ databases">
        <title>Oryza genome evolution.</title>
        <authorList>
            <person name="Wing R.A."/>
            <person name="Panaud O."/>
            <person name="Oliveira A.C."/>
        </authorList>
    </citation>
    <scope>NUCLEOTIDE SEQUENCE</scope>
</reference>
<organism evidence="1">
    <name type="scientific">Oryza glumipatula</name>
    <dbReference type="NCBI Taxonomy" id="40148"/>
    <lineage>
        <taxon>Eukaryota</taxon>
        <taxon>Viridiplantae</taxon>
        <taxon>Streptophyta</taxon>
        <taxon>Embryophyta</taxon>
        <taxon>Tracheophyta</taxon>
        <taxon>Spermatophyta</taxon>
        <taxon>Magnoliopsida</taxon>
        <taxon>Liliopsida</taxon>
        <taxon>Poales</taxon>
        <taxon>Poaceae</taxon>
        <taxon>BOP clade</taxon>
        <taxon>Oryzoideae</taxon>
        <taxon>Oryzeae</taxon>
        <taxon>Oryzinae</taxon>
        <taxon>Oryza</taxon>
    </lineage>
</organism>
<accession>A0A0D9YCM4</accession>
<sequence>MPLNPSESQTVLPPIQTRRWTRGAVTAMWGPGAVWPELARAWEPAKQGVRPFLSRPRGDVAFSGFGFPPSWREGGLKARILCIKPRSLLGEELCVVGADEDGMPPGLNLIGALRVLLT</sequence>
<evidence type="ECO:0000313" key="2">
    <source>
        <dbReference type="Proteomes" id="UP000026961"/>
    </source>
</evidence>
<dbReference type="AlphaFoldDB" id="A0A0D9YCM4"/>
<dbReference type="EnsemblPlants" id="OGLUM01G28970.1">
    <property type="protein sequence ID" value="OGLUM01G28970.1"/>
    <property type="gene ID" value="OGLUM01G28970"/>
</dbReference>
<dbReference type="HOGENOM" id="CLU_2076741_0_0_1"/>
<evidence type="ECO:0000313" key="1">
    <source>
        <dbReference type="EnsemblPlants" id="OGLUM01G28970.1"/>
    </source>
</evidence>
<reference evidence="1" key="2">
    <citation type="submission" date="2015-04" db="UniProtKB">
        <authorList>
            <consortium name="EnsemblPlants"/>
        </authorList>
    </citation>
    <scope>IDENTIFICATION</scope>
</reference>
<protein>
    <submittedName>
        <fullName evidence="1">Uncharacterized protein</fullName>
    </submittedName>
</protein>
<reference evidence="1" key="3">
    <citation type="submission" date="2018-05" db="EMBL/GenBank/DDBJ databases">
        <title>OgluRS3 (Oryza glumaepatula Reference Sequence Version 3).</title>
        <authorList>
            <person name="Zhang J."/>
            <person name="Kudrna D."/>
            <person name="Lee S."/>
            <person name="Talag J."/>
            <person name="Welchert J."/>
            <person name="Wing R.A."/>
        </authorList>
    </citation>
    <scope>NUCLEOTIDE SEQUENCE [LARGE SCALE GENOMIC DNA]</scope>
</reference>
<proteinExistence type="predicted"/>
<keyword evidence="2" id="KW-1185">Reference proteome</keyword>